<feature type="domain" description="Zn(2)-C6 fungal-type" evidence="7">
    <location>
        <begin position="114"/>
        <end position="147"/>
    </location>
</feature>
<dbReference type="GO" id="GO:0008270">
    <property type="term" value="F:zinc ion binding"/>
    <property type="evidence" value="ECO:0007669"/>
    <property type="project" value="InterPro"/>
</dbReference>
<dbReference type="Gene3D" id="4.10.240.10">
    <property type="entry name" value="Zn(2)-C6 fungal-type DNA-binding domain"/>
    <property type="match status" value="1"/>
</dbReference>
<dbReference type="GO" id="GO:0000981">
    <property type="term" value="F:DNA-binding transcription factor activity, RNA polymerase II-specific"/>
    <property type="evidence" value="ECO:0007669"/>
    <property type="project" value="InterPro"/>
</dbReference>
<dbReference type="CDD" id="cd00067">
    <property type="entry name" value="GAL4"/>
    <property type="match status" value="1"/>
</dbReference>
<evidence type="ECO:0000313" key="8">
    <source>
        <dbReference type="EMBL" id="KAJ8489072.1"/>
    </source>
</evidence>
<evidence type="ECO:0000313" key="9">
    <source>
        <dbReference type="Proteomes" id="UP001215151"/>
    </source>
</evidence>
<evidence type="ECO:0000256" key="5">
    <source>
        <dbReference type="ARBA" id="ARBA00023242"/>
    </source>
</evidence>
<dbReference type="PANTHER" id="PTHR47338:SF29">
    <property type="entry name" value="ZN(2)-C6 FUNGAL-TYPE DOMAIN-CONTAINING PROTEIN"/>
    <property type="match status" value="1"/>
</dbReference>
<dbReference type="Pfam" id="PF00172">
    <property type="entry name" value="Zn_clus"/>
    <property type="match status" value="1"/>
</dbReference>
<organism evidence="8 9">
    <name type="scientific">Trametes cubensis</name>
    <dbReference type="NCBI Taxonomy" id="1111947"/>
    <lineage>
        <taxon>Eukaryota</taxon>
        <taxon>Fungi</taxon>
        <taxon>Dikarya</taxon>
        <taxon>Basidiomycota</taxon>
        <taxon>Agaricomycotina</taxon>
        <taxon>Agaricomycetes</taxon>
        <taxon>Polyporales</taxon>
        <taxon>Polyporaceae</taxon>
        <taxon>Trametes</taxon>
    </lineage>
</organism>
<dbReference type="GO" id="GO:0005634">
    <property type="term" value="C:nucleus"/>
    <property type="evidence" value="ECO:0007669"/>
    <property type="project" value="UniProtKB-SubCell"/>
</dbReference>
<evidence type="ECO:0000256" key="6">
    <source>
        <dbReference type="SAM" id="MobiDB-lite"/>
    </source>
</evidence>
<feature type="compositionally biased region" description="Polar residues" evidence="6">
    <location>
        <begin position="1"/>
        <end position="10"/>
    </location>
</feature>
<feature type="compositionally biased region" description="Polar residues" evidence="6">
    <location>
        <begin position="37"/>
        <end position="54"/>
    </location>
</feature>
<keyword evidence="2" id="KW-0479">Metal-binding</keyword>
<feature type="region of interest" description="Disordered" evidence="6">
    <location>
        <begin position="496"/>
        <end position="516"/>
    </location>
</feature>
<feature type="compositionally biased region" description="Polar residues" evidence="6">
    <location>
        <begin position="180"/>
        <end position="199"/>
    </location>
</feature>
<dbReference type="InterPro" id="IPR050815">
    <property type="entry name" value="TF_fung"/>
</dbReference>
<feature type="compositionally biased region" description="Low complexity" evidence="6">
    <location>
        <begin position="62"/>
        <end position="84"/>
    </location>
</feature>
<name>A0AAD7XDR8_9APHY</name>
<keyword evidence="3" id="KW-0805">Transcription regulation</keyword>
<evidence type="ECO:0000256" key="2">
    <source>
        <dbReference type="ARBA" id="ARBA00022723"/>
    </source>
</evidence>
<dbReference type="PROSITE" id="PS50048">
    <property type="entry name" value="ZN2_CY6_FUNGAL_2"/>
    <property type="match status" value="1"/>
</dbReference>
<dbReference type="AlphaFoldDB" id="A0AAD7XDR8"/>
<sequence length="902" mass="100081">MASSSSSTFVPPQLDDLTSVPGSALGFEYSDLFSSATQPTFQTPHPDDWSSSPGILSPIDRASSAQPSSSASSPPSTSGSATSNPRKRIRPTIALAPGQPPTARGNDRIRVYVACHECRARKIRCDGAKPVCFQCQKRPSESGACTYDTAPNRKGHTGRRVGTTDGAQRASQTKRRRTITQRVTSGPANESDPQSSSSDTEPRAPGSNPQSTQPVSPERDDDGSRAGSLGSDADQSPEYDPFAFDFETPESFLSPGAQLTRPSSQEGQHDNDDDTIPSRPSVQFARETWWDALLAFYAFERDTLTDMQAVTLTAEQRHNAMRFIISDLRALFQSAASWMSFIHLPRFFEMVLKPSRRMELQPSLLLGALALGTLTQSSEIERGRKGRQRAIKLLDMAHGALQSSLSTGWVDVGLAQAGWMLLYFEMNSHPLQTWERTQSAMSLLDSLVRLFSLTTLDISYQRVGVPLTSSGNGFSPQSMHGTSILNPVYSAPSTSNIPSQLGTDYPTQYGPQNADQWTPQPNPHAFNPAIQNPFYANNTPFSNLGLPQILQAVSSSSSMSSGPSTRTSNQDHHSPRRRGCDCARFSLGQNWPSVREFAPSWSTTLMWPINLTEAEFKKEECRRLVWASVMMVASLNAYASVTPDGVTATGRMFVKEHESFALLTPSETLVQTGVPLEADDVWSLSLRSMLLLHSCLRVRASPLMSGAQRAEFAVRAWLEIDDLERRMQRHTCNLSSNYGFQSEEMLFSLRICVSYEFQRFIPQITTSGNALFYRDKAEGWLRHLDETVREVWKAMQASFNGNSELDHRKSLFIFWYMSGIKKCIILWKADPTLYHALTSACQSAEHLEHFLLYWPSDRVRHIWQGIRYELVKCCIEAGVPPPPVAIPRPMPRKADPPPTVVA</sequence>
<feature type="region of interest" description="Disordered" evidence="6">
    <location>
        <begin position="555"/>
        <end position="578"/>
    </location>
</feature>
<feature type="region of interest" description="Disordered" evidence="6">
    <location>
        <begin position="37"/>
        <end position="105"/>
    </location>
</feature>
<keyword evidence="9" id="KW-1185">Reference proteome</keyword>
<dbReference type="EMBL" id="JAPEVG010000054">
    <property type="protein sequence ID" value="KAJ8489072.1"/>
    <property type="molecule type" value="Genomic_DNA"/>
</dbReference>
<gene>
    <name evidence="8" type="ORF">ONZ51_g3146</name>
</gene>
<dbReference type="SMART" id="SM00066">
    <property type="entry name" value="GAL4"/>
    <property type="match status" value="1"/>
</dbReference>
<feature type="region of interest" description="Disordered" evidence="6">
    <location>
        <begin position="139"/>
        <end position="279"/>
    </location>
</feature>
<feature type="region of interest" description="Disordered" evidence="6">
    <location>
        <begin position="1"/>
        <end position="21"/>
    </location>
</feature>
<keyword evidence="4" id="KW-0804">Transcription</keyword>
<keyword evidence="5" id="KW-0539">Nucleus</keyword>
<dbReference type="InterPro" id="IPR036864">
    <property type="entry name" value="Zn2-C6_fun-type_DNA-bd_sf"/>
</dbReference>
<evidence type="ECO:0000256" key="4">
    <source>
        <dbReference type="ARBA" id="ARBA00023163"/>
    </source>
</evidence>
<feature type="compositionally biased region" description="Basic and acidic residues" evidence="6">
    <location>
        <begin position="569"/>
        <end position="578"/>
    </location>
</feature>
<dbReference type="PANTHER" id="PTHR47338">
    <property type="entry name" value="ZN(II)2CYS6 TRANSCRIPTION FACTOR (EUROFUNG)-RELATED"/>
    <property type="match status" value="1"/>
</dbReference>
<feature type="compositionally biased region" description="Low complexity" evidence="6">
    <location>
        <begin position="555"/>
        <end position="568"/>
    </location>
</feature>
<dbReference type="Proteomes" id="UP001215151">
    <property type="component" value="Unassembled WGS sequence"/>
</dbReference>
<comment type="subcellular location">
    <subcellularLocation>
        <location evidence="1">Nucleus</location>
    </subcellularLocation>
</comment>
<proteinExistence type="predicted"/>
<evidence type="ECO:0000256" key="1">
    <source>
        <dbReference type="ARBA" id="ARBA00004123"/>
    </source>
</evidence>
<accession>A0AAD7XDR8</accession>
<dbReference type="InterPro" id="IPR001138">
    <property type="entry name" value="Zn2Cys6_DnaBD"/>
</dbReference>
<evidence type="ECO:0000256" key="3">
    <source>
        <dbReference type="ARBA" id="ARBA00023015"/>
    </source>
</evidence>
<comment type="caution">
    <text evidence="8">The sequence shown here is derived from an EMBL/GenBank/DDBJ whole genome shotgun (WGS) entry which is preliminary data.</text>
</comment>
<evidence type="ECO:0000259" key="7">
    <source>
        <dbReference type="PROSITE" id="PS50048"/>
    </source>
</evidence>
<protein>
    <recommendedName>
        <fullName evidence="7">Zn(2)-C6 fungal-type domain-containing protein</fullName>
    </recommendedName>
</protein>
<reference evidence="8" key="1">
    <citation type="submission" date="2022-11" db="EMBL/GenBank/DDBJ databases">
        <title>Genome Sequence of Cubamyces cubensis.</title>
        <authorList>
            <person name="Buettner E."/>
        </authorList>
    </citation>
    <scope>NUCLEOTIDE SEQUENCE</scope>
    <source>
        <strain evidence="8">MPL-01</strain>
    </source>
</reference>
<dbReference type="SUPFAM" id="SSF57701">
    <property type="entry name" value="Zn2/Cys6 DNA-binding domain"/>
    <property type="match status" value="1"/>
</dbReference>